<sequence>MDTPEVTSRRAPQRMCIATRTVCADRQLLRVVAQTTDNGDVMIVPDPHRRLPGRGAWITPEVGALEIAEKRKAFSRALKVPGNADLHLVREYLETKPRESTRTLMSAR</sequence>
<comment type="caution">
    <text evidence="2">The sequence shown here is derived from an EMBL/GenBank/DDBJ whole genome shotgun (WGS) entry which is preliminary data.</text>
</comment>
<keyword evidence="3" id="KW-1185">Reference proteome</keyword>
<name>A0ABR9ZKD9_9CORY</name>
<evidence type="ECO:0000313" key="2">
    <source>
        <dbReference type="EMBL" id="MBF4553433.1"/>
    </source>
</evidence>
<evidence type="ECO:0000313" key="3">
    <source>
        <dbReference type="Proteomes" id="UP000635902"/>
    </source>
</evidence>
<dbReference type="InterPro" id="IPR007393">
    <property type="entry name" value="YlxR_dom"/>
</dbReference>
<reference evidence="2 3" key="1">
    <citation type="submission" date="2020-10" db="EMBL/GenBank/DDBJ databases">
        <title>Novel species in genus Corynebacterium.</title>
        <authorList>
            <person name="Zhang G."/>
        </authorList>
    </citation>
    <scope>NUCLEOTIDE SEQUENCE [LARGE SCALE GENOMIC DNA]</scope>
    <source>
        <strain evidence="2 3">DSM 45110</strain>
    </source>
</reference>
<dbReference type="InterPro" id="IPR035931">
    <property type="entry name" value="YlxR-like_sf"/>
</dbReference>
<dbReference type="Proteomes" id="UP000635902">
    <property type="component" value="Unassembled WGS sequence"/>
</dbReference>
<proteinExistence type="predicted"/>
<feature type="domain" description="YlxR" evidence="1">
    <location>
        <begin position="14"/>
        <end position="83"/>
    </location>
</feature>
<accession>A0ABR9ZKD9</accession>
<dbReference type="Pfam" id="PF04296">
    <property type="entry name" value="YlxR"/>
    <property type="match status" value="1"/>
</dbReference>
<evidence type="ECO:0000259" key="1">
    <source>
        <dbReference type="Pfam" id="PF04296"/>
    </source>
</evidence>
<dbReference type="SUPFAM" id="SSF64376">
    <property type="entry name" value="YlxR-like"/>
    <property type="match status" value="1"/>
</dbReference>
<dbReference type="PANTHER" id="PTHR34215">
    <property type="entry name" value="BLL0784 PROTEIN"/>
    <property type="match status" value="1"/>
</dbReference>
<dbReference type="EMBL" id="JADKMY010000001">
    <property type="protein sequence ID" value="MBF4553433.1"/>
    <property type="molecule type" value="Genomic_DNA"/>
</dbReference>
<dbReference type="InterPro" id="IPR037465">
    <property type="entry name" value="YlxR"/>
</dbReference>
<dbReference type="PANTHER" id="PTHR34215:SF1">
    <property type="entry name" value="YLXR DOMAIN-CONTAINING PROTEIN"/>
    <property type="match status" value="1"/>
</dbReference>
<organism evidence="2 3">
    <name type="scientific">Corynebacterium suicordis DSM 45110</name>
    <dbReference type="NCBI Taxonomy" id="1121369"/>
    <lineage>
        <taxon>Bacteria</taxon>
        <taxon>Bacillati</taxon>
        <taxon>Actinomycetota</taxon>
        <taxon>Actinomycetes</taxon>
        <taxon>Mycobacteriales</taxon>
        <taxon>Corynebacteriaceae</taxon>
        <taxon>Corynebacterium</taxon>
    </lineage>
</organism>
<dbReference type="Gene3D" id="3.30.1230.10">
    <property type="entry name" value="YlxR-like"/>
    <property type="match status" value="1"/>
</dbReference>
<gene>
    <name evidence="2" type="ORF">IRY30_04970</name>
</gene>
<protein>
    <submittedName>
        <fullName evidence="2">YlxR family protein</fullName>
    </submittedName>
</protein>